<evidence type="ECO:0000256" key="2">
    <source>
        <dbReference type="SAM" id="MobiDB-lite"/>
    </source>
</evidence>
<accession>A0AA38STK2</accession>
<evidence type="ECO:0000256" key="1">
    <source>
        <dbReference type="SAM" id="Coils"/>
    </source>
</evidence>
<feature type="transmembrane region" description="Helical" evidence="3">
    <location>
        <begin position="294"/>
        <end position="317"/>
    </location>
</feature>
<keyword evidence="3" id="KW-1133">Transmembrane helix</keyword>
<gene>
    <name evidence="4" type="ORF">OSB04_028631</name>
</gene>
<dbReference type="AlphaFoldDB" id="A0AA38STK2"/>
<organism evidence="4 5">
    <name type="scientific">Centaurea solstitialis</name>
    <name type="common">yellow star-thistle</name>
    <dbReference type="NCBI Taxonomy" id="347529"/>
    <lineage>
        <taxon>Eukaryota</taxon>
        <taxon>Viridiplantae</taxon>
        <taxon>Streptophyta</taxon>
        <taxon>Embryophyta</taxon>
        <taxon>Tracheophyta</taxon>
        <taxon>Spermatophyta</taxon>
        <taxon>Magnoliopsida</taxon>
        <taxon>eudicotyledons</taxon>
        <taxon>Gunneridae</taxon>
        <taxon>Pentapetalae</taxon>
        <taxon>asterids</taxon>
        <taxon>campanulids</taxon>
        <taxon>Asterales</taxon>
        <taxon>Asteraceae</taxon>
        <taxon>Carduoideae</taxon>
        <taxon>Cardueae</taxon>
        <taxon>Centaureinae</taxon>
        <taxon>Centaurea</taxon>
    </lineage>
</organism>
<dbReference type="Proteomes" id="UP001172457">
    <property type="component" value="Chromosome 7"/>
</dbReference>
<keyword evidence="3" id="KW-0472">Membrane</keyword>
<name>A0AA38STK2_9ASTR</name>
<feature type="coiled-coil region" evidence="1">
    <location>
        <begin position="353"/>
        <end position="429"/>
    </location>
</feature>
<evidence type="ECO:0000256" key="3">
    <source>
        <dbReference type="SAM" id="Phobius"/>
    </source>
</evidence>
<keyword evidence="5" id="KW-1185">Reference proteome</keyword>
<evidence type="ECO:0000313" key="5">
    <source>
        <dbReference type="Proteomes" id="UP001172457"/>
    </source>
</evidence>
<sequence>MIVRAQTGRVRMGLRSAKFVSPIELPEKSKRSGLEKASVRRLRLLFAFSALYGIGSSRYYWSTYSLGCCRRSNVSAVCIKQRDVSASKGNEDANKILSSDAACPICNQVLSDSLMKPVDLNPSDEWITAIQTPLGQRSPKPMSKEGEKSSTEKMLEKAVHGGWKSRRKQAVHGGSKRRRKVVEKDGGCRKSRQRKWWWPKNSSEKMVVVGKSLEMMVVAEKVAGEDGDRLLTFDSSIFIYLFLHMITLLQIAMSGISPGMGILFNLRYPFKIFMASCIYLPVNKQPYPVDIPLLNHIDCLLVCLCWNLVSCFIYLFLDIHQVMKSLYRSVMFFLGQRDLELWSETNRRVAQFREKWEAMKEKLTQEMEQLNTAYQKMLETCQVMEEEIQTLSKDKQELQEKFSEKSKQKRKLEEMYDQLNIEYQSIKRSAIQPVGPNEVTFKMSYEIEQPAITEFRLQITSMLVMSSANSSTSLLFQIQVLINMQSR</sequence>
<dbReference type="PANTHER" id="PTHR47384">
    <property type="entry name" value="E3 UBIQUITIN-PROTEIN LIGASE CCNB1IP1 HOMOLOG"/>
    <property type="match status" value="1"/>
</dbReference>
<dbReference type="PANTHER" id="PTHR47384:SF2">
    <property type="entry name" value="E3 UBIQUITIN-PROTEIN LIGASE CCNB1IP1 HOMOLOG"/>
    <property type="match status" value="1"/>
</dbReference>
<comment type="caution">
    <text evidence="4">The sequence shown here is derived from an EMBL/GenBank/DDBJ whole genome shotgun (WGS) entry which is preliminary data.</text>
</comment>
<feature type="region of interest" description="Disordered" evidence="2">
    <location>
        <begin position="166"/>
        <end position="185"/>
    </location>
</feature>
<evidence type="ECO:0000313" key="4">
    <source>
        <dbReference type="EMBL" id="KAJ9542125.1"/>
    </source>
</evidence>
<keyword evidence="1" id="KW-0175">Coiled coil</keyword>
<dbReference type="InterPro" id="IPR055328">
    <property type="entry name" value="HEI10-like"/>
</dbReference>
<feature type="transmembrane region" description="Helical" evidence="3">
    <location>
        <begin position="237"/>
        <end position="256"/>
    </location>
</feature>
<feature type="compositionally biased region" description="Basic residues" evidence="2">
    <location>
        <begin position="166"/>
        <end position="181"/>
    </location>
</feature>
<dbReference type="GO" id="GO:0051026">
    <property type="term" value="P:chiasma assembly"/>
    <property type="evidence" value="ECO:0007669"/>
    <property type="project" value="TreeGrafter"/>
</dbReference>
<reference evidence="4" key="1">
    <citation type="submission" date="2023-03" db="EMBL/GenBank/DDBJ databases">
        <title>Chromosome-scale reference genome and RAD-based genetic map of yellow starthistle (Centaurea solstitialis) reveal putative structural variation and QTLs associated with invader traits.</title>
        <authorList>
            <person name="Reatini B."/>
            <person name="Cang F.A."/>
            <person name="Jiang Q."/>
            <person name="Mckibben M.T.W."/>
            <person name="Barker M.S."/>
            <person name="Rieseberg L.H."/>
            <person name="Dlugosch K.M."/>
        </authorList>
    </citation>
    <scope>NUCLEOTIDE SEQUENCE</scope>
    <source>
        <strain evidence="4">CAN-66</strain>
        <tissue evidence="4">Leaf</tissue>
    </source>
</reference>
<keyword evidence="3" id="KW-0812">Transmembrane</keyword>
<protein>
    <submittedName>
        <fullName evidence="4">Uncharacterized protein</fullName>
    </submittedName>
</protein>
<dbReference type="EMBL" id="JARYMX010000007">
    <property type="protein sequence ID" value="KAJ9542125.1"/>
    <property type="molecule type" value="Genomic_DNA"/>
</dbReference>
<proteinExistence type="predicted"/>